<dbReference type="SUPFAM" id="SSF53167">
    <property type="entry name" value="Purine and uridine phosphorylases"/>
    <property type="match status" value="1"/>
</dbReference>
<dbReference type="Gene3D" id="3.40.50.1580">
    <property type="entry name" value="Nucleoside phosphorylase domain"/>
    <property type="match status" value="1"/>
</dbReference>
<feature type="site" description="Important for substrate specificity" evidence="3">
    <location>
        <position position="169"/>
    </location>
</feature>
<feature type="binding site" evidence="3">
    <location>
        <begin position="56"/>
        <end position="57"/>
    </location>
    <ligand>
        <name>phosphate</name>
        <dbReference type="ChEBI" id="CHEBI:43474"/>
    </ligand>
</feature>
<feature type="binding site" evidence="3">
    <location>
        <position position="188"/>
    </location>
    <ligand>
        <name>phosphate</name>
        <dbReference type="ChEBI" id="CHEBI:43474"/>
    </ligand>
</feature>
<dbReference type="PANTHER" id="PTHR42679:SF2">
    <property type="entry name" value="S-METHYL-5'-THIOADENOSINE PHOSPHORYLASE"/>
    <property type="match status" value="1"/>
</dbReference>
<dbReference type="GO" id="GO:0017061">
    <property type="term" value="F:S-methyl-5-thioadenosine phosphorylase activity"/>
    <property type="evidence" value="ECO:0007669"/>
    <property type="project" value="InterPro"/>
</dbReference>
<gene>
    <name evidence="5" type="ORF">GA0070558_12456</name>
</gene>
<evidence type="ECO:0000256" key="2">
    <source>
        <dbReference type="ARBA" id="ARBA00022679"/>
    </source>
</evidence>
<dbReference type="EMBL" id="FMCW01000024">
    <property type="protein sequence ID" value="SCF06535.1"/>
    <property type="molecule type" value="Genomic_DNA"/>
</dbReference>
<accession>A0A1C4XDI9</accession>
<feature type="binding site" evidence="3">
    <location>
        <begin position="211"/>
        <end position="213"/>
    </location>
    <ligand>
        <name>substrate</name>
    </ligand>
</feature>
<dbReference type="UniPathway" id="UPA00606"/>
<feature type="binding site" evidence="3">
    <location>
        <position position="187"/>
    </location>
    <ligand>
        <name>substrate</name>
    </ligand>
</feature>
<dbReference type="HAMAP" id="MF_01963">
    <property type="entry name" value="MTAP"/>
    <property type="match status" value="1"/>
</dbReference>
<evidence type="ECO:0000313" key="5">
    <source>
        <dbReference type="EMBL" id="SCF06535.1"/>
    </source>
</evidence>
<dbReference type="PANTHER" id="PTHR42679">
    <property type="entry name" value="S-METHYL-5'-THIOADENOSINE PHOSPHORYLASE"/>
    <property type="match status" value="1"/>
</dbReference>
<dbReference type="InterPro" id="IPR010044">
    <property type="entry name" value="MTAP"/>
</dbReference>
<comment type="function">
    <text evidence="3">Purine nucleoside phosphorylase involved in purine salvage.</text>
</comment>
<dbReference type="NCBIfam" id="NF005876">
    <property type="entry name" value="PRK07823.1"/>
    <property type="match status" value="1"/>
</dbReference>
<sequence length="272" mass="29762">MSRAETTAQIALIGGTGFYQFLDSADEIVIDTPFGKPSAPITIAKVEGRSVAFLPRHGRNHDFLPSDVPYQANLWALQELGIRQVVAFNTVGSLQRSYRKGDFVLVDQFVDRTRRRKDTFFAGSQAAHISSATPYCPRMRQLSAQALEGAEATVHPSGTVVVIEGPRFSTAAESRWFSTQGWHLVNMTQYPEVVLARELQLCYMNLSYITDYDVAAAEVADGEEAEAVSHAGVLAAFSADSERVVDMVRRIVGALPAEFDCACQHALTGART</sequence>
<keyword evidence="2 3" id="KW-0808">Transferase</keyword>
<keyword evidence="1 3" id="KW-0328">Glycosyltransferase</keyword>
<evidence type="ECO:0000313" key="6">
    <source>
        <dbReference type="Proteomes" id="UP000199375"/>
    </source>
</evidence>
<dbReference type="InterPro" id="IPR035994">
    <property type="entry name" value="Nucleoside_phosphorylase_sf"/>
</dbReference>
<reference evidence="5 6" key="1">
    <citation type="submission" date="2016-06" db="EMBL/GenBank/DDBJ databases">
        <authorList>
            <person name="Kjaerup R.B."/>
            <person name="Dalgaard T.S."/>
            <person name="Juul-Madsen H.R."/>
        </authorList>
    </citation>
    <scope>NUCLEOTIDE SEQUENCE [LARGE SCALE GENOMIC DNA]</scope>
    <source>
        <strain evidence="5 6">DSM 45626</strain>
    </source>
</reference>
<comment type="catalytic activity">
    <reaction evidence="3">
        <text>a purine D-ribonucleoside + phosphate = a purine nucleobase + alpha-D-ribose 1-phosphate</text>
        <dbReference type="Rhea" id="RHEA:19805"/>
        <dbReference type="ChEBI" id="CHEBI:26386"/>
        <dbReference type="ChEBI" id="CHEBI:43474"/>
        <dbReference type="ChEBI" id="CHEBI:57720"/>
        <dbReference type="ChEBI" id="CHEBI:142355"/>
        <dbReference type="EC" id="2.4.2.1"/>
    </reaction>
</comment>
<dbReference type="InterPro" id="IPR018099">
    <property type="entry name" value="Purine_phosphorylase-2_CS"/>
</dbReference>
<dbReference type="CDD" id="cd09010">
    <property type="entry name" value="MTAP_SsMTAPII_like_MTIP"/>
    <property type="match status" value="1"/>
</dbReference>
<comment type="pathway">
    <text evidence="3">Purine metabolism; purine nucleoside salvage.</text>
</comment>
<dbReference type="EC" id="2.4.2.1" evidence="3"/>
<dbReference type="GO" id="GO:0005829">
    <property type="term" value="C:cytosol"/>
    <property type="evidence" value="ECO:0007669"/>
    <property type="project" value="TreeGrafter"/>
</dbReference>
<feature type="binding site" evidence="3">
    <location>
        <position position="16"/>
    </location>
    <ligand>
        <name>phosphate</name>
        <dbReference type="ChEBI" id="CHEBI:43474"/>
    </ligand>
</feature>
<feature type="domain" description="Nucleoside phosphorylase" evidence="4">
    <location>
        <begin position="10"/>
        <end position="230"/>
    </location>
</feature>
<proteinExistence type="inferred from homology"/>
<comment type="caution">
    <text evidence="3">Lacks conserved residue(s) required for the propagation of feature annotation.</text>
</comment>
<dbReference type="PROSITE" id="PS01240">
    <property type="entry name" value="PNP_MTAP_2"/>
    <property type="match status" value="1"/>
</dbReference>
<dbReference type="Pfam" id="PF01048">
    <property type="entry name" value="PNP_UDP_1"/>
    <property type="match status" value="1"/>
</dbReference>
<organism evidence="5 6">
    <name type="scientific">Micromonospora haikouensis</name>
    <dbReference type="NCBI Taxonomy" id="686309"/>
    <lineage>
        <taxon>Bacteria</taxon>
        <taxon>Bacillati</taxon>
        <taxon>Actinomycetota</taxon>
        <taxon>Actinomycetes</taxon>
        <taxon>Micromonosporales</taxon>
        <taxon>Micromonosporaceae</taxon>
        <taxon>Micromonospora</taxon>
    </lineage>
</organism>
<evidence type="ECO:0000256" key="3">
    <source>
        <dbReference type="HAMAP-Rule" id="MF_01963"/>
    </source>
</evidence>
<dbReference type="GO" id="GO:0019509">
    <property type="term" value="P:L-methionine salvage from methylthioadenosine"/>
    <property type="evidence" value="ECO:0007669"/>
    <property type="project" value="TreeGrafter"/>
</dbReference>
<name>A0A1C4XDI9_9ACTN</name>
<dbReference type="Proteomes" id="UP000199375">
    <property type="component" value="Unassembled WGS sequence"/>
</dbReference>
<comment type="similarity">
    <text evidence="3">Belongs to the PNP/MTAP phosphorylase family. MTAP subfamily.</text>
</comment>
<comment type="subunit">
    <text evidence="3">Homohexamer. Dimer of a homotrimer.</text>
</comment>
<dbReference type="GO" id="GO:0006166">
    <property type="term" value="P:purine ribonucleoside salvage"/>
    <property type="evidence" value="ECO:0007669"/>
    <property type="project" value="UniProtKB-UniRule"/>
</dbReference>
<dbReference type="AlphaFoldDB" id="A0A1C4XDI9"/>
<evidence type="ECO:0000256" key="1">
    <source>
        <dbReference type="ARBA" id="ARBA00022676"/>
    </source>
</evidence>
<dbReference type="RefSeq" id="WP_091283560.1">
    <property type="nucleotide sequence ID" value="NZ_FMCW01000024.1"/>
</dbReference>
<comment type="miscellaneous">
    <text evidence="3">Although this enzyme belongs to the family of MTA phosphorylases based on sequence homology, it lacks several conserved amino acids in the substrate binding pocket that confer specificity towards MTA.</text>
</comment>
<keyword evidence="3" id="KW-0660">Purine salvage</keyword>
<evidence type="ECO:0000259" key="4">
    <source>
        <dbReference type="Pfam" id="PF01048"/>
    </source>
</evidence>
<feature type="site" description="Important for substrate specificity" evidence="3">
    <location>
        <position position="230"/>
    </location>
</feature>
<dbReference type="InterPro" id="IPR000845">
    <property type="entry name" value="Nucleoside_phosphorylase_d"/>
</dbReference>
<protein>
    <recommendedName>
        <fullName evidence="3">Purine nucleoside phosphorylase</fullName>
        <shortName evidence="3">PNP</shortName>
        <ecNumber evidence="3">2.4.2.1</ecNumber>
    </recommendedName>
</protein>